<sequence length="61" mass="7043">MTTILQGGRRALMQLHLSEGEKRLLHVYARKDGISPSMWIRRAIYNELKRRGMRLGAVHGL</sequence>
<organism evidence="1">
    <name type="scientific">marine sediment metagenome</name>
    <dbReference type="NCBI Taxonomy" id="412755"/>
    <lineage>
        <taxon>unclassified sequences</taxon>
        <taxon>metagenomes</taxon>
        <taxon>ecological metagenomes</taxon>
    </lineage>
</organism>
<gene>
    <name evidence="1" type="ORF">S06H3_08024</name>
</gene>
<protein>
    <recommendedName>
        <fullName evidence="2">Ribbon-helix-helix protein CopG domain-containing protein</fullName>
    </recommendedName>
</protein>
<dbReference type="EMBL" id="BARV01003329">
    <property type="protein sequence ID" value="GAI05495.1"/>
    <property type="molecule type" value="Genomic_DNA"/>
</dbReference>
<evidence type="ECO:0008006" key="2">
    <source>
        <dbReference type="Google" id="ProtNLM"/>
    </source>
</evidence>
<accession>X1LSY7</accession>
<comment type="caution">
    <text evidence="1">The sequence shown here is derived from an EMBL/GenBank/DDBJ whole genome shotgun (WGS) entry which is preliminary data.</text>
</comment>
<evidence type="ECO:0000313" key="1">
    <source>
        <dbReference type="EMBL" id="GAI05495.1"/>
    </source>
</evidence>
<dbReference type="AlphaFoldDB" id="X1LSY7"/>
<reference evidence="1" key="1">
    <citation type="journal article" date="2014" name="Front. Microbiol.">
        <title>High frequency of phylogenetically diverse reductive dehalogenase-homologous genes in deep subseafloor sedimentary metagenomes.</title>
        <authorList>
            <person name="Kawai M."/>
            <person name="Futagami T."/>
            <person name="Toyoda A."/>
            <person name="Takaki Y."/>
            <person name="Nishi S."/>
            <person name="Hori S."/>
            <person name="Arai W."/>
            <person name="Tsubouchi T."/>
            <person name="Morono Y."/>
            <person name="Uchiyama I."/>
            <person name="Ito T."/>
            <person name="Fujiyama A."/>
            <person name="Inagaki F."/>
            <person name="Takami H."/>
        </authorList>
    </citation>
    <scope>NUCLEOTIDE SEQUENCE</scope>
    <source>
        <strain evidence="1">Expedition CK06-06</strain>
    </source>
</reference>
<name>X1LSY7_9ZZZZ</name>
<proteinExistence type="predicted"/>